<gene>
    <name evidence="2" type="ORF">METZ01_LOCUS288799</name>
</gene>
<evidence type="ECO:0000259" key="1">
    <source>
        <dbReference type="PROSITE" id="PS51766"/>
    </source>
</evidence>
<dbReference type="GO" id="GO:0004553">
    <property type="term" value="F:hydrolase activity, hydrolyzing O-glycosyl compounds"/>
    <property type="evidence" value="ECO:0007669"/>
    <property type="project" value="InterPro"/>
</dbReference>
<organism evidence="2">
    <name type="scientific">marine metagenome</name>
    <dbReference type="NCBI Taxonomy" id="408172"/>
    <lineage>
        <taxon>unclassified sequences</taxon>
        <taxon>metagenomes</taxon>
        <taxon>ecological metagenomes</taxon>
    </lineage>
</organism>
<name>A0A382LJD9_9ZZZZ</name>
<evidence type="ECO:0000313" key="2">
    <source>
        <dbReference type="EMBL" id="SVC35945.1"/>
    </source>
</evidence>
<dbReference type="PROSITE" id="PS00018">
    <property type="entry name" value="EF_HAND_1"/>
    <property type="match status" value="1"/>
</dbReference>
<proteinExistence type="predicted"/>
<dbReference type="EMBL" id="UINC01086989">
    <property type="protein sequence ID" value="SVC35945.1"/>
    <property type="molecule type" value="Genomic_DNA"/>
</dbReference>
<dbReference type="InterPro" id="IPR018247">
    <property type="entry name" value="EF_Hand_1_Ca_BS"/>
</dbReference>
<dbReference type="Pfam" id="PF00404">
    <property type="entry name" value="Dockerin_1"/>
    <property type="match status" value="1"/>
</dbReference>
<dbReference type="AlphaFoldDB" id="A0A382LJD9"/>
<reference evidence="2" key="1">
    <citation type="submission" date="2018-05" db="EMBL/GenBank/DDBJ databases">
        <authorList>
            <person name="Lanie J.A."/>
            <person name="Ng W.-L."/>
            <person name="Kazmierczak K.M."/>
            <person name="Andrzejewski T.M."/>
            <person name="Davidsen T.M."/>
            <person name="Wayne K.J."/>
            <person name="Tettelin H."/>
            <person name="Glass J.I."/>
            <person name="Rusch D."/>
            <person name="Podicherti R."/>
            <person name="Tsui H.-C.T."/>
            <person name="Winkler M.E."/>
        </authorList>
    </citation>
    <scope>NUCLEOTIDE SEQUENCE</scope>
</reference>
<dbReference type="InterPro" id="IPR009003">
    <property type="entry name" value="Peptidase_S1_PA"/>
</dbReference>
<dbReference type="InterPro" id="IPR036439">
    <property type="entry name" value="Dockerin_dom_sf"/>
</dbReference>
<dbReference type="SUPFAM" id="SSF63446">
    <property type="entry name" value="Type I dockerin domain"/>
    <property type="match status" value="1"/>
</dbReference>
<dbReference type="CDD" id="cd14256">
    <property type="entry name" value="Dockerin_I"/>
    <property type="match status" value="1"/>
</dbReference>
<dbReference type="GO" id="GO:0000272">
    <property type="term" value="P:polysaccharide catabolic process"/>
    <property type="evidence" value="ECO:0007669"/>
    <property type="project" value="InterPro"/>
</dbReference>
<feature type="non-terminal residue" evidence="2">
    <location>
        <position position="1"/>
    </location>
</feature>
<dbReference type="SUPFAM" id="SSF50494">
    <property type="entry name" value="Trypsin-like serine proteases"/>
    <property type="match status" value="1"/>
</dbReference>
<dbReference type="InterPro" id="IPR016134">
    <property type="entry name" value="Dockerin_dom"/>
</dbReference>
<dbReference type="InterPro" id="IPR002105">
    <property type="entry name" value="Dockerin_1_rpt"/>
</dbReference>
<dbReference type="PANTHER" id="PTHR36234">
    <property type="entry name" value="LYSYL ENDOPEPTIDASE"/>
    <property type="match status" value="1"/>
</dbReference>
<feature type="domain" description="Dockerin" evidence="1">
    <location>
        <begin position="351"/>
        <end position="401"/>
    </location>
</feature>
<dbReference type="InterPro" id="IPR043504">
    <property type="entry name" value="Peptidase_S1_PA_chymotrypsin"/>
</dbReference>
<dbReference type="PROSITE" id="PS51766">
    <property type="entry name" value="DOCKERIN"/>
    <property type="match status" value="1"/>
</dbReference>
<dbReference type="Gene3D" id="1.10.1330.10">
    <property type="entry name" value="Dockerin domain"/>
    <property type="match status" value="1"/>
</dbReference>
<feature type="non-terminal residue" evidence="2">
    <location>
        <position position="401"/>
    </location>
</feature>
<accession>A0A382LJD9</accession>
<sequence>LWQITLKSENAFAIGLEFDDFYIPEGGKLFVYSPEYEMIHGAYTHLNNSASQQFSTPLIKGDISIIEYYQPLGSTGKVSLIITEVIHDYRDIMNYYNDEGRDFECGVNVICEEDEVYQGPINSVAFLDMGGFICSGAMVNNVLQDLTPYFLTAWHCVDGDNPSTFRFYFHKEASSCENTWSSLGSYAYSSNLVADSDGINGGDFALLLITDDIEEDWEVFYAGWDASGDYPIISCGIHHPGGTGKKINYDDDTAYGDWWTGGSPSDLTHWKVNWDEGGTEGGSSGSPLFNEHYRIVGNLTGGSGECGEGQDLYGKFSYGWNWEMPPNRRMIDWLDPNFTGILVIDGTYEVISEMTGDLNSDDTVNILDIIQLANMILSGEFANNADLNGDNTLNILDIIAL</sequence>
<protein>
    <recommendedName>
        <fullName evidence="1">Dockerin domain-containing protein</fullName>
    </recommendedName>
</protein>
<dbReference type="Gene3D" id="2.40.10.10">
    <property type="entry name" value="Trypsin-like serine proteases"/>
    <property type="match status" value="2"/>
</dbReference>
<dbReference type="PANTHER" id="PTHR36234:SF5">
    <property type="entry name" value="LYSYL ENDOPEPTIDASE"/>
    <property type="match status" value="1"/>
</dbReference>